<sequence length="80" mass="8046">MSHALSIAELEGQRVELLPARTTMITAIGGDGGDGGDGGFGVNAYNVNVAYDGDAYQYNSAGNGGHGGAGGDAYALDFEF</sequence>
<accession>A0A848DSI3</accession>
<reference evidence="1 2" key="1">
    <citation type="submission" date="2020-04" db="EMBL/GenBank/DDBJ databases">
        <authorList>
            <person name="Klaysubun C."/>
            <person name="Duangmal K."/>
            <person name="Lipun K."/>
        </authorList>
    </citation>
    <scope>NUCLEOTIDE SEQUENCE [LARGE SCALE GENOMIC DNA]</scope>
    <source>
        <strain evidence="1 2">DSM 45300</strain>
    </source>
</reference>
<organism evidence="1 2">
    <name type="scientific">Pseudonocardia bannensis</name>
    <dbReference type="NCBI Taxonomy" id="630973"/>
    <lineage>
        <taxon>Bacteria</taxon>
        <taxon>Bacillati</taxon>
        <taxon>Actinomycetota</taxon>
        <taxon>Actinomycetes</taxon>
        <taxon>Pseudonocardiales</taxon>
        <taxon>Pseudonocardiaceae</taxon>
        <taxon>Pseudonocardia</taxon>
    </lineage>
</organism>
<keyword evidence="2" id="KW-1185">Reference proteome</keyword>
<gene>
    <name evidence="1" type="ORF">HF519_27960</name>
</gene>
<dbReference type="RefSeq" id="WP_169415981.1">
    <property type="nucleotide sequence ID" value="NZ_JAAXKZ010000175.1"/>
</dbReference>
<dbReference type="Proteomes" id="UP000586918">
    <property type="component" value="Unassembled WGS sequence"/>
</dbReference>
<dbReference type="AlphaFoldDB" id="A0A848DSI3"/>
<evidence type="ECO:0000313" key="1">
    <source>
        <dbReference type="EMBL" id="NMH95321.1"/>
    </source>
</evidence>
<protein>
    <submittedName>
        <fullName evidence="1">Uncharacterized protein</fullName>
    </submittedName>
</protein>
<name>A0A848DSI3_9PSEU</name>
<proteinExistence type="predicted"/>
<evidence type="ECO:0000313" key="2">
    <source>
        <dbReference type="Proteomes" id="UP000586918"/>
    </source>
</evidence>
<dbReference type="EMBL" id="JAAXKZ010000175">
    <property type="protein sequence ID" value="NMH95321.1"/>
    <property type="molecule type" value="Genomic_DNA"/>
</dbReference>
<comment type="caution">
    <text evidence="1">The sequence shown here is derived from an EMBL/GenBank/DDBJ whole genome shotgun (WGS) entry which is preliminary data.</text>
</comment>